<proteinExistence type="predicted"/>
<evidence type="ECO:0000259" key="1">
    <source>
        <dbReference type="PROSITE" id="PS50234"/>
    </source>
</evidence>
<dbReference type="PANTHER" id="PTHR10579:SF43">
    <property type="entry name" value="ZINC FINGER (C3HC4-TYPE RING FINGER) FAMILY PROTEIN"/>
    <property type="match status" value="1"/>
</dbReference>
<reference evidence="2 3" key="1">
    <citation type="submission" date="2020-04" db="EMBL/GenBank/DDBJ databases">
        <authorList>
            <person name="Basu S."/>
            <person name="Maruthanayagam V."/>
            <person name="Chakraborty S."/>
            <person name="Pramanik A."/>
            <person name="Mukherjee J."/>
            <person name="Brink B."/>
        </authorList>
    </citation>
    <scope>NUCLEOTIDE SEQUENCE [LARGE SCALE GENOMIC DNA]</scope>
    <source>
        <strain evidence="2 3">AP17</strain>
    </source>
</reference>
<evidence type="ECO:0000313" key="2">
    <source>
        <dbReference type="EMBL" id="QIZ71204.1"/>
    </source>
</evidence>
<dbReference type="InterPro" id="IPR002035">
    <property type="entry name" value="VWF_A"/>
</dbReference>
<dbReference type="Pfam" id="PF00092">
    <property type="entry name" value="VWA"/>
    <property type="match status" value="1"/>
</dbReference>
<dbReference type="PROSITE" id="PS50234">
    <property type="entry name" value="VWFA"/>
    <property type="match status" value="1"/>
</dbReference>
<dbReference type="Proteomes" id="UP000500857">
    <property type="component" value="Chromosome"/>
</dbReference>
<evidence type="ECO:0000313" key="3">
    <source>
        <dbReference type="Proteomes" id="UP000500857"/>
    </source>
</evidence>
<organism evidence="2 3">
    <name type="scientific">Oxynema aestuarii AP17</name>
    <dbReference type="NCBI Taxonomy" id="2064643"/>
    <lineage>
        <taxon>Bacteria</taxon>
        <taxon>Bacillati</taxon>
        <taxon>Cyanobacteriota</taxon>
        <taxon>Cyanophyceae</taxon>
        <taxon>Oscillatoriophycideae</taxon>
        <taxon>Oscillatoriales</taxon>
        <taxon>Oscillatoriaceae</taxon>
        <taxon>Oxynema</taxon>
        <taxon>Oxynema aestuarii</taxon>
    </lineage>
</organism>
<gene>
    <name evidence="2" type="ORF">HCG48_11955</name>
</gene>
<dbReference type="InterPro" id="IPR036465">
    <property type="entry name" value="vWFA_dom_sf"/>
</dbReference>
<dbReference type="PANTHER" id="PTHR10579">
    <property type="entry name" value="CALCIUM-ACTIVATED CHLORIDE CHANNEL REGULATOR"/>
    <property type="match status" value="1"/>
</dbReference>
<dbReference type="EMBL" id="CP051167">
    <property type="protein sequence ID" value="QIZ71204.1"/>
    <property type="molecule type" value="Genomic_DNA"/>
</dbReference>
<keyword evidence="3" id="KW-1185">Reference proteome</keyword>
<dbReference type="AlphaFoldDB" id="A0A6H1TX90"/>
<dbReference type="InterPro" id="IPR051266">
    <property type="entry name" value="CLCR"/>
</dbReference>
<feature type="domain" description="VWFA" evidence="1">
    <location>
        <begin position="43"/>
        <end position="215"/>
    </location>
</feature>
<dbReference type="SUPFAM" id="SSF53300">
    <property type="entry name" value="vWA-like"/>
    <property type="match status" value="1"/>
</dbReference>
<name>A0A6H1TX90_9CYAN</name>
<accession>A0A6H1TX90</accession>
<sequence length="412" mass="44746">MKVGLYPALNDNNIDAGQASSQRQLSLSIAAIAEATDASIPLNLCLILDHSGSMHGSPLETVKEAAFRLIERLKPGDRLSIVAFDHRAKIIVPNQVIEDINSIKKKIDRLSADGGTAIDEGMKRGLEELKKGSKDTVSQAFILTDGENEHGSNDACLKFASQAAESNITLNTLGFGEHWNQDVLEKIADAAGGTLSFIERPDRAVEEFGRIFERIQSVALTNAYLIFDLTPKVRLAELKPIAQVAPDTIELPVQPKQGKYEVRLGDVMTDVQRVVLANLYIGQFPQGQQTIARVQVRYDDPATGQSGILSDPVAVDAQVLTAYRPSPNPEVQQHILALAKYRQTQIAEQKMQQGDRTGAATMLQTAAKTALQMGDKGAATVLQTSATQLQAGKELSEGDRKKTRIVSKTILQ</sequence>
<dbReference type="SMART" id="SM00327">
    <property type="entry name" value="VWA"/>
    <property type="match status" value="1"/>
</dbReference>
<protein>
    <submittedName>
        <fullName evidence="2">VWA domain-containing protein</fullName>
    </submittedName>
</protein>
<dbReference type="Gene3D" id="3.40.50.410">
    <property type="entry name" value="von Willebrand factor, type A domain"/>
    <property type="match status" value="1"/>
</dbReference>
<dbReference type="KEGG" id="oxy:HCG48_11955"/>
<dbReference type="RefSeq" id="WP_168569358.1">
    <property type="nucleotide sequence ID" value="NZ_CP051167.1"/>
</dbReference>